<feature type="domain" description="TonB-dependent transporter Oar-like beta-barrel" evidence="5">
    <location>
        <begin position="533"/>
        <end position="865"/>
    </location>
</feature>
<gene>
    <name evidence="6" type="ordered locus">ACP_3021</name>
</gene>
<dbReference type="eggNOG" id="COG4771">
    <property type="taxonomic scope" value="Bacteria"/>
</dbReference>
<dbReference type="Gene3D" id="2.40.170.20">
    <property type="entry name" value="TonB-dependent receptor, beta-barrel domain"/>
    <property type="match status" value="1"/>
</dbReference>
<dbReference type="OrthoDB" id="98676at2"/>
<dbReference type="GO" id="GO:0030246">
    <property type="term" value="F:carbohydrate binding"/>
    <property type="evidence" value="ECO:0007669"/>
    <property type="project" value="InterPro"/>
</dbReference>
<evidence type="ECO:0000256" key="2">
    <source>
        <dbReference type="ARBA" id="ARBA00023136"/>
    </source>
</evidence>
<organism evidence="6 7">
    <name type="scientific">Acidobacterium capsulatum (strain ATCC 51196 / DSM 11244 / BCRC 80197 / JCM 7670 / NBRC 15755 / NCIMB 13165 / 161)</name>
    <dbReference type="NCBI Taxonomy" id="240015"/>
    <lineage>
        <taxon>Bacteria</taxon>
        <taxon>Pseudomonadati</taxon>
        <taxon>Acidobacteriota</taxon>
        <taxon>Terriglobia</taxon>
        <taxon>Terriglobales</taxon>
        <taxon>Acidobacteriaceae</taxon>
        <taxon>Acidobacterium</taxon>
    </lineage>
</organism>
<name>C1F4H8_ACIC5</name>
<dbReference type="EMBL" id="CP001472">
    <property type="protein sequence ID" value="ACO34544.1"/>
    <property type="molecule type" value="Genomic_DNA"/>
</dbReference>
<evidence type="ECO:0000256" key="1">
    <source>
        <dbReference type="ARBA" id="ARBA00004442"/>
    </source>
</evidence>
<feature type="chain" id="PRO_5002909274" description="TonB-dependent transporter Oar-like beta-barrel domain-containing protein" evidence="4">
    <location>
        <begin position="24"/>
        <end position="993"/>
    </location>
</feature>
<keyword evidence="2" id="KW-0472">Membrane</keyword>
<evidence type="ECO:0000256" key="4">
    <source>
        <dbReference type="SAM" id="SignalP"/>
    </source>
</evidence>
<dbReference type="STRING" id="240015.ACP_3021"/>
<keyword evidence="7" id="KW-1185">Reference proteome</keyword>
<dbReference type="AlphaFoldDB" id="C1F4H8"/>
<dbReference type="Pfam" id="PF25183">
    <property type="entry name" value="OMP_b-brl_4"/>
    <property type="match status" value="1"/>
</dbReference>
<evidence type="ECO:0000256" key="3">
    <source>
        <dbReference type="ARBA" id="ARBA00023237"/>
    </source>
</evidence>
<dbReference type="RefSeq" id="WP_015898069.1">
    <property type="nucleotide sequence ID" value="NC_012483.1"/>
</dbReference>
<dbReference type="KEGG" id="aca:ACP_3021"/>
<accession>C1F4H8</accession>
<dbReference type="SUPFAM" id="SSF56935">
    <property type="entry name" value="Porins"/>
    <property type="match status" value="1"/>
</dbReference>
<reference evidence="6 7" key="1">
    <citation type="journal article" date="2009" name="Appl. Environ. Microbiol.">
        <title>Three genomes from the phylum Acidobacteria provide insight into the lifestyles of these microorganisms in soils.</title>
        <authorList>
            <person name="Ward N.L."/>
            <person name="Challacombe J.F."/>
            <person name="Janssen P.H."/>
            <person name="Henrissat B."/>
            <person name="Coutinho P.M."/>
            <person name="Wu M."/>
            <person name="Xie G."/>
            <person name="Haft D.H."/>
            <person name="Sait M."/>
            <person name="Badger J."/>
            <person name="Barabote R.D."/>
            <person name="Bradley B."/>
            <person name="Brettin T.S."/>
            <person name="Brinkac L.M."/>
            <person name="Bruce D."/>
            <person name="Creasy T."/>
            <person name="Daugherty S.C."/>
            <person name="Davidsen T.M."/>
            <person name="DeBoy R.T."/>
            <person name="Detter J.C."/>
            <person name="Dodson R.J."/>
            <person name="Durkin A.S."/>
            <person name="Ganapathy A."/>
            <person name="Gwinn-Giglio M."/>
            <person name="Han C.S."/>
            <person name="Khouri H."/>
            <person name="Kiss H."/>
            <person name="Kothari S.P."/>
            <person name="Madupu R."/>
            <person name="Nelson K.E."/>
            <person name="Nelson W.C."/>
            <person name="Paulsen I."/>
            <person name="Penn K."/>
            <person name="Ren Q."/>
            <person name="Rosovitz M.J."/>
            <person name="Selengut J.D."/>
            <person name="Shrivastava S."/>
            <person name="Sullivan S.A."/>
            <person name="Tapia R."/>
            <person name="Thompson L.S."/>
            <person name="Watkins K.L."/>
            <person name="Yang Q."/>
            <person name="Yu C."/>
            <person name="Zafar N."/>
            <person name="Zhou L."/>
            <person name="Kuske C.R."/>
        </authorList>
    </citation>
    <scope>NUCLEOTIDE SEQUENCE [LARGE SCALE GENOMIC DNA]</scope>
    <source>
        <strain evidence="7">ATCC 51196 / DSM 11244 / BCRC 80197 / JCM 7670 / NBRC 15755 / NCIMB 13165 / 161</strain>
    </source>
</reference>
<dbReference type="InterPro" id="IPR057601">
    <property type="entry name" value="Oar-like_b-barrel"/>
</dbReference>
<evidence type="ECO:0000313" key="6">
    <source>
        <dbReference type="EMBL" id="ACO34544.1"/>
    </source>
</evidence>
<keyword evidence="3" id="KW-0998">Cell outer membrane</keyword>
<dbReference type="Pfam" id="PF13620">
    <property type="entry name" value="CarboxypepD_reg"/>
    <property type="match status" value="1"/>
</dbReference>
<comment type="subcellular location">
    <subcellularLocation>
        <location evidence="1">Cell outer membrane</location>
    </subcellularLocation>
</comment>
<proteinExistence type="predicted"/>
<dbReference type="InterPro" id="IPR013784">
    <property type="entry name" value="Carb-bd-like_fold"/>
</dbReference>
<dbReference type="Proteomes" id="UP000002207">
    <property type="component" value="Chromosome"/>
</dbReference>
<feature type="signal peptide" evidence="4">
    <location>
        <begin position="1"/>
        <end position="23"/>
    </location>
</feature>
<sequence>MNRRSRFFSIFAFAFLVVLVVGAVPGSAQSGSSSIHGQVTDPSGAVIPGAAVTVSTPSGKVAGSATTSAGGTYAVHGLAPGRYDVDVTMQGFASYHAQDVIVSRGAAKTIDAALSIAVDQQKVEVHAEQEHVDTSPENNANAIILKGKALDALSDDPDQLQDELQALAGPSAGPNGGQIYIDGFTGGQMPPKSDIREIRINQNPFSAEYDRLGYGRIEIFTKPGTDHWHGGYNVRGNYSAFNGQNPIINANLQPGQTTLLQEPSYYSYDMFGNLSGPLTKHSSFNLDIFGRNVQNQNIIDATDPNNTSATLNEAFANPSSRLFISPRVDFQAGPKNTITLRYVYFRGTDKASNVGGTTLPSQAYKSVNTDNSIQASDSLIVTPNIVDDIRFRYRHVTSTQTPDSLLPSVTLSSQFTTGGNSAQTSTSTDDAMELQNYFTTSIGAHALTFGSRLRSDAQNNFTDAGSNGSYIFTTLDEYNRKAPAQYSYTKINNGTAKAILFEASLFYQDDWKVSPRLTFSYGLRWETQNRIHDKFDWAPRVSLAYALDGNGKKPAKTVLRAGYGWFYNRFDLSNVIQTIHQNFGVNGVPNEEQFVATNPGFYNPDAVTPIDQNTPNVSGIAPTYYNIDPHFKAANDMELAVGIDRQINKRMTGNVTYLYTQGNHQYLTNNIGALDLNNVDASTNTYTGNTAKTSQNIMQYQSEGIYKESQIIATVHAFYKNVMLSTFYTYSNAKSDTSGTGHVPSVASDPALDYGRASFDVHNRFFALMTIQAPWKLTFAPMFNATSGSPFNITTGNDLTGNNSYSARPTFAANCAEAYTVQTPYGCLDANPIANGAFNEKIAPYNLGTGPTTWQMNMRVSKVIGFGPKVKGGGFGGPHGGPHGRGLGGRGLSGNSGPIGKFNASVARKYSLTLDAFATNIFNHTNLASPNGSINLTAPTTSDPTACSNSAYTTSNGYCAQQFFLKSQSLAGGFFNHASAGNRTIFLEAHVNF</sequence>
<keyword evidence="4" id="KW-0732">Signal</keyword>
<dbReference type="InParanoid" id="C1F4H8"/>
<dbReference type="Gene3D" id="2.60.40.1120">
    <property type="entry name" value="Carboxypeptidase-like, regulatory domain"/>
    <property type="match status" value="1"/>
</dbReference>
<dbReference type="InterPro" id="IPR036942">
    <property type="entry name" value="Beta-barrel_TonB_sf"/>
</dbReference>
<protein>
    <recommendedName>
        <fullName evidence="5">TonB-dependent transporter Oar-like beta-barrel domain-containing protein</fullName>
    </recommendedName>
</protein>
<evidence type="ECO:0000313" key="7">
    <source>
        <dbReference type="Proteomes" id="UP000002207"/>
    </source>
</evidence>
<evidence type="ECO:0000259" key="5">
    <source>
        <dbReference type="Pfam" id="PF25183"/>
    </source>
</evidence>
<dbReference type="GO" id="GO:0009279">
    <property type="term" value="C:cell outer membrane"/>
    <property type="evidence" value="ECO:0007669"/>
    <property type="project" value="UniProtKB-SubCell"/>
</dbReference>
<dbReference type="SUPFAM" id="SSF49452">
    <property type="entry name" value="Starch-binding domain-like"/>
    <property type="match status" value="1"/>
</dbReference>
<dbReference type="HOGENOM" id="CLU_006298_0_0_0"/>